<comment type="similarity">
    <text evidence="2 9">Belongs to the glycosyl hydrolase 28 family.</text>
</comment>
<dbReference type="EMBL" id="JBBPBN010000010">
    <property type="protein sequence ID" value="KAK9030796.1"/>
    <property type="molecule type" value="Genomic_DNA"/>
</dbReference>
<dbReference type="InterPro" id="IPR012334">
    <property type="entry name" value="Pectin_lyas_fold"/>
</dbReference>
<keyword evidence="7" id="KW-0961">Cell wall biogenesis/degradation</keyword>
<protein>
    <recommendedName>
        <fullName evidence="13">Polygalacturonase</fullName>
    </recommendedName>
</protein>
<evidence type="ECO:0000313" key="12">
    <source>
        <dbReference type="Proteomes" id="UP001396334"/>
    </source>
</evidence>
<dbReference type="InterPro" id="IPR011050">
    <property type="entry name" value="Pectin_lyase_fold/virulence"/>
</dbReference>
<evidence type="ECO:0000256" key="9">
    <source>
        <dbReference type="RuleBase" id="RU361169"/>
    </source>
</evidence>
<keyword evidence="12" id="KW-1185">Reference proteome</keyword>
<evidence type="ECO:0000256" key="4">
    <source>
        <dbReference type="ARBA" id="ARBA00022525"/>
    </source>
</evidence>
<accession>A0ABR2SZX4</accession>
<feature type="signal peptide" evidence="10">
    <location>
        <begin position="1"/>
        <end position="28"/>
    </location>
</feature>
<comment type="caution">
    <text evidence="11">The sequence shown here is derived from an EMBL/GenBank/DDBJ whole genome shotgun (WGS) entry which is preliminary data.</text>
</comment>
<evidence type="ECO:0008006" key="13">
    <source>
        <dbReference type="Google" id="ProtNLM"/>
    </source>
</evidence>
<dbReference type="Gene3D" id="2.160.20.10">
    <property type="entry name" value="Single-stranded right-handed beta-helix, Pectin lyase-like"/>
    <property type="match status" value="1"/>
</dbReference>
<dbReference type="PROSITE" id="PS00502">
    <property type="entry name" value="POLYGALACTURONASE"/>
    <property type="match status" value="1"/>
</dbReference>
<reference evidence="11 12" key="1">
    <citation type="journal article" date="2024" name="G3 (Bethesda)">
        <title>Genome assembly of Hibiscus sabdariffa L. provides insights into metabolisms of medicinal natural products.</title>
        <authorList>
            <person name="Kim T."/>
        </authorList>
    </citation>
    <scope>NUCLEOTIDE SEQUENCE [LARGE SCALE GENOMIC DNA]</scope>
    <source>
        <strain evidence="11">TK-2024</strain>
        <tissue evidence="11">Old leaves</tissue>
    </source>
</reference>
<evidence type="ECO:0000256" key="10">
    <source>
        <dbReference type="SAM" id="SignalP"/>
    </source>
</evidence>
<keyword evidence="10" id="KW-0732">Signal</keyword>
<evidence type="ECO:0000256" key="5">
    <source>
        <dbReference type="ARBA" id="ARBA00022801"/>
    </source>
</evidence>
<keyword evidence="4" id="KW-0964">Secreted</keyword>
<evidence type="ECO:0000256" key="3">
    <source>
        <dbReference type="ARBA" id="ARBA00022512"/>
    </source>
</evidence>
<feature type="active site" evidence="8">
    <location>
        <position position="271"/>
    </location>
</feature>
<dbReference type="Pfam" id="PF00295">
    <property type="entry name" value="Glyco_hydro_28"/>
    <property type="match status" value="1"/>
</dbReference>
<keyword evidence="6 9" id="KW-0326">Glycosidase</keyword>
<feature type="chain" id="PRO_5046028276" description="Polygalacturonase" evidence="10">
    <location>
        <begin position="29"/>
        <end position="422"/>
    </location>
</feature>
<organism evidence="11 12">
    <name type="scientific">Hibiscus sabdariffa</name>
    <name type="common">roselle</name>
    <dbReference type="NCBI Taxonomy" id="183260"/>
    <lineage>
        <taxon>Eukaryota</taxon>
        <taxon>Viridiplantae</taxon>
        <taxon>Streptophyta</taxon>
        <taxon>Embryophyta</taxon>
        <taxon>Tracheophyta</taxon>
        <taxon>Spermatophyta</taxon>
        <taxon>Magnoliopsida</taxon>
        <taxon>eudicotyledons</taxon>
        <taxon>Gunneridae</taxon>
        <taxon>Pentapetalae</taxon>
        <taxon>rosids</taxon>
        <taxon>malvids</taxon>
        <taxon>Malvales</taxon>
        <taxon>Malvaceae</taxon>
        <taxon>Malvoideae</taxon>
        <taxon>Hibiscus</taxon>
    </lineage>
</organism>
<name>A0ABR2SZX4_9ROSI</name>
<evidence type="ECO:0000256" key="8">
    <source>
        <dbReference type="PROSITE-ProRule" id="PRU10052"/>
    </source>
</evidence>
<evidence type="ECO:0000256" key="2">
    <source>
        <dbReference type="ARBA" id="ARBA00008834"/>
    </source>
</evidence>
<dbReference type="InterPro" id="IPR000743">
    <property type="entry name" value="Glyco_hydro_28"/>
</dbReference>
<dbReference type="Proteomes" id="UP001396334">
    <property type="component" value="Unassembled WGS sequence"/>
</dbReference>
<evidence type="ECO:0000256" key="7">
    <source>
        <dbReference type="ARBA" id="ARBA00023316"/>
    </source>
</evidence>
<evidence type="ECO:0000313" key="11">
    <source>
        <dbReference type="EMBL" id="KAK9030796.1"/>
    </source>
</evidence>
<comment type="subcellular location">
    <subcellularLocation>
        <location evidence="1">Secreted</location>
        <location evidence="1">Cell wall</location>
    </subcellularLocation>
</comment>
<proteinExistence type="inferred from homology"/>
<gene>
    <name evidence="11" type="ORF">V6N11_032208</name>
</gene>
<dbReference type="SUPFAM" id="SSF51126">
    <property type="entry name" value="Pectin lyase-like"/>
    <property type="match status" value="1"/>
</dbReference>
<evidence type="ECO:0000256" key="1">
    <source>
        <dbReference type="ARBA" id="ARBA00004191"/>
    </source>
</evidence>
<keyword evidence="5 9" id="KW-0378">Hydrolase</keyword>
<evidence type="ECO:0000256" key="6">
    <source>
        <dbReference type="ARBA" id="ARBA00023295"/>
    </source>
</evidence>
<keyword evidence="3" id="KW-0134">Cell wall</keyword>
<dbReference type="PANTHER" id="PTHR31375">
    <property type="match status" value="1"/>
</dbReference>
<sequence>MGMGMGMGSLKILMMLLLLIESTIFTESSHRSKQKKADGYGDINVFNVISFGAIGDGTTDDSKGFKQAWDVACNSSTASSPTVLVPQGRTFLLQPLTFNGKSCTTSNYITFQIDGKIIAPSKPSAWECKPNCDHWISFRKCDGLLIQGSGSINGQGSKWWRISCKNKKKACPSRKPTGFVIADSNNVEMRGIRFEDSPKMHISFERSTLVHANNLTIKAPSNSPNTDGIHIQHSTNVSIHNSIIQTGDDCVSIGNGAKYINITNIKCGPGHGISIGSLGINGKTEQVEYVHVRNVSFHGTTNGGGHGHARNITFKHITSHASTHPIVIDQYYCPHKHCKNQTSAVEISNVRYEDIKGTSGRRIAVQLSCSESTPCTNILMKDISLRNKDQNDDTSSICFNAHGFTNSRVEPNVPCLQKHDHL</sequence>